<dbReference type="Proteomes" id="UP000198825">
    <property type="component" value="Chromosome I"/>
</dbReference>
<sequence>MAKSVATVWVPVDDMDRAKRFYGETLRLQVTKETPEWSEVDAGNLTIGLNAREETARHAEGGAVITFTPEGGIDAEVGRLEGEGITFPGGISDHPWGRIAPFRDSEGNDLQLYAPPAD</sequence>
<protein>
    <recommendedName>
        <fullName evidence="1">VOC domain-containing protein</fullName>
    </recommendedName>
</protein>
<dbReference type="Pfam" id="PF00903">
    <property type="entry name" value="Glyoxalase"/>
    <property type="match status" value="1"/>
</dbReference>
<evidence type="ECO:0000313" key="2">
    <source>
        <dbReference type="EMBL" id="SDU96149.1"/>
    </source>
</evidence>
<dbReference type="PANTHER" id="PTHR33993">
    <property type="entry name" value="GLYOXALASE-RELATED"/>
    <property type="match status" value="1"/>
</dbReference>
<organism evidence="2 3">
    <name type="scientific">Microlunatus sagamiharensis</name>
    <dbReference type="NCBI Taxonomy" id="546874"/>
    <lineage>
        <taxon>Bacteria</taxon>
        <taxon>Bacillati</taxon>
        <taxon>Actinomycetota</taxon>
        <taxon>Actinomycetes</taxon>
        <taxon>Propionibacteriales</taxon>
        <taxon>Propionibacteriaceae</taxon>
        <taxon>Microlunatus</taxon>
    </lineage>
</organism>
<dbReference type="EMBL" id="LT629799">
    <property type="protein sequence ID" value="SDU96149.1"/>
    <property type="molecule type" value="Genomic_DNA"/>
</dbReference>
<dbReference type="OrthoDB" id="9798201at2"/>
<accession>A0A1H2MSD7</accession>
<dbReference type="InterPro" id="IPR004360">
    <property type="entry name" value="Glyas_Fos-R_dOase_dom"/>
</dbReference>
<proteinExistence type="predicted"/>
<evidence type="ECO:0000313" key="3">
    <source>
        <dbReference type="Proteomes" id="UP000198825"/>
    </source>
</evidence>
<reference evidence="3" key="1">
    <citation type="submission" date="2016-10" db="EMBL/GenBank/DDBJ databases">
        <authorList>
            <person name="Varghese N."/>
            <person name="Submissions S."/>
        </authorList>
    </citation>
    <scope>NUCLEOTIDE SEQUENCE [LARGE SCALE GENOMIC DNA]</scope>
    <source>
        <strain evidence="3">DSM 21743</strain>
    </source>
</reference>
<dbReference type="InterPro" id="IPR052164">
    <property type="entry name" value="Anthracycline_SecMetBiosynth"/>
</dbReference>
<dbReference type="RefSeq" id="WP_091075000.1">
    <property type="nucleotide sequence ID" value="NZ_LT629799.1"/>
</dbReference>
<evidence type="ECO:0000259" key="1">
    <source>
        <dbReference type="PROSITE" id="PS51819"/>
    </source>
</evidence>
<dbReference type="Gene3D" id="3.10.180.10">
    <property type="entry name" value="2,3-Dihydroxybiphenyl 1,2-Dioxygenase, domain 1"/>
    <property type="match status" value="1"/>
</dbReference>
<dbReference type="InterPro" id="IPR029068">
    <property type="entry name" value="Glyas_Bleomycin-R_OHBP_Dase"/>
</dbReference>
<dbReference type="STRING" id="546874.SAMN04488544_2629"/>
<dbReference type="SUPFAM" id="SSF54593">
    <property type="entry name" value="Glyoxalase/Bleomycin resistance protein/Dihydroxybiphenyl dioxygenase"/>
    <property type="match status" value="1"/>
</dbReference>
<gene>
    <name evidence="2" type="ORF">SAMN04488544_2629</name>
</gene>
<dbReference type="InterPro" id="IPR037523">
    <property type="entry name" value="VOC_core"/>
</dbReference>
<dbReference type="PROSITE" id="PS51819">
    <property type="entry name" value="VOC"/>
    <property type="match status" value="1"/>
</dbReference>
<feature type="domain" description="VOC" evidence="1">
    <location>
        <begin position="4"/>
        <end position="115"/>
    </location>
</feature>
<name>A0A1H2MSD7_9ACTN</name>
<keyword evidence="3" id="KW-1185">Reference proteome</keyword>
<dbReference type="AlphaFoldDB" id="A0A1H2MSD7"/>